<evidence type="ECO:0000313" key="1">
    <source>
        <dbReference type="EMBL" id="ROS01337.1"/>
    </source>
</evidence>
<reference evidence="1 2" key="1">
    <citation type="submission" date="2018-11" db="EMBL/GenBank/DDBJ databases">
        <title>Genomic Encyclopedia of Type Strains, Phase IV (KMG-IV): sequencing the most valuable type-strain genomes for metagenomic binning, comparative biology and taxonomic classification.</title>
        <authorList>
            <person name="Goeker M."/>
        </authorList>
    </citation>
    <scope>NUCLEOTIDE SEQUENCE [LARGE SCALE GENOMIC DNA]</scope>
    <source>
        <strain evidence="1 2">DSM 100316</strain>
    </source>
</reference>
<proteinExistence type="predicted"/>
<sequence length="151" mass="17956">MAALGFKHGLCNHNDTFWLLSLLALSAALVHENVERTEVCIYSYFNYSGYHIYIWSRFFNRFFQWSYCIRGPKNSTNSWFFYWLNAWFFISYSIYKKTNLNMFFSTNQSPNKAKKHRSLGSLDSLALAPFVHGFAIFAQNSQSQFCRCWRR</sequence>
<accession>A0A3N2DNF5</accession>
<evidence type="ECO:0000313" key="2">
    <source>
        <dbReference type="Proteomes" id="UP000275394"/>
    </source>
</evidence>
<name>A0A3N2DNF5_9GAMM</name>
<protein>
    <submittedName>
        <fullName evidence="1">Uncharacterized protein</fullName>
    </submittedName>
</protein>
<organism evidence="1 2">
    <name type="scientific">Sinobacterium caligoides</name>
    <dbReference type="NCBI Taxonomy" id="933926"/>
    <lineage>
        <taxon>Bacteria</taxon>
        <taxon>Pseudomonadati</taxon>
        <taxon>Pseudomonadota</taxon>
        <taxon>Gammaproteobacteria</taxon>
        <taxon>Cellvibrionales</taxon>
        <taxon>Spongiibacteraceae</taxon>
        <taxon>Sinobacterium</taxon>
    </lineage>
</organism>
<comment type="caution">
    <text evidence="1">The sequence shown here is derived from an EMBL/GenBank/DDBJ whole genome shotgun (WGS) entry which is preliminary data.</text>
</comment>
<keyword evidence="2" id="KW-1185">Reference proteome</keyword>
<dbReference type="AlphaFoldDB" id="A0A3N2DNF5"/>
<gene>
    <name evidence="1" type="ORF">EDC56_1772</name>
</gene>
<dbReference type="Proteomes" id="UP000275394">
    <property type="component" value="Unassembled WGS sequence"/>
</dbReference>
<dbReference type="EMBL" id="RKHR01000004">
    <property type="protein sequence ID" value="ROS01337.1"/>
    <property type="molecule type" value="Genomic_DNA"/>
</dbReference>